<evidence type="ECO:0000259" key="5">
    <source>
        <dbReference type="Pfam" id="PF25917"/>
    </source>
</evidence>
<dbReference type="InterPro" id="IPR058625">
    <property type="entry name" value="MdtA-like_BSH"/>
</dbReference>
<dbReference type="Gene3D" id="1.10.287.470">
    <property type="entry name" value="Helix hairpin bin"/>
    <property type="match status" value="1"/>
</dbReference>
<dbReference type="Gene3D" id="2.40.30.170">
    <property type="match status" value="1"/>
</dbReference>
<keyword evidence="4" id="KW-0175">Coiled coil</keyword>
<evidence type="ECO:0000256" key="1">
    <source>
        <dbReference type="ARBA" id="ARBA00004196"/>
    </source>
</evidence>
<dbReference type="Pfam" id="PF25967">
    <property type="entry name" value="RND-MFP_C"/>
    <property type="match status" value="1"/>
</dbReference>
<feature type="domain" description="Multidrug resistance protein MdtA-like barrel-sandwich hybrid" evidence="5">
    <location>
        <begin position="33"/>
        <end position="149"/>
    </location>
</feature>
<sequence>MLTTPTPSGAESIKNFSGVVQESHNIGLGFKTAGQIEKIYVKEGDYVKKGQLIAQLDHTDYQLGVQALEIQCKQLEDEVKRTEALYRSKSISINDYEKAQAGLQQLKVQLQVNRNKLAYTRLYASTDGYIQSVNFAPSEMVDAGTPVINLLDMHSMEVETELPAEVYQLRSRFQRITCELPSAKGEDIPLKILSITPKADGNQLYQLKLTFQKKNDLRLSAGMNVNVRIHIAGTDSLRTSFTLPLHALIQSQEETYVWVMNDDSTVNKRKVHCSGIDEKGRAIITAGLKGDEQIIKAGVNALQENEKVRVIHTDNKTNVGGLI</sequence>
<accession>A0ABS2EUX5</accession>
<comment type="caution">
    <text evidence="7">The sequence shown here is derived from an EMBL/GenBank/DDBJ whole genome shotgun (WGS) entry which is preliminary data.</text>
</comment>
<dbReference type="PANTHER" id="PTHR30469">
    <property type="entry name" value="MULTIDRUG RESISTANCE PROTEIN MDTA"/>
    <property type="match status" value="1"/>
</dbReference>
<comment type="similarity">
    <text evidence="2">Belongs to the membrane fusion protein (MFP) (TC 8.A.1) family.</text>
</comment>
<keyword evidence="8" id="KW-1185">Reference proteome</keyword>
<dbReference type="Pfam" id="PF25917">
    <property type="entry name" value="BSH_RND"/>
    <property type="match status" value="1"/>
</dbReference>
<dbReference type="PANTHER" id="PTHR30469:SF15">
    <property type="entry name" value="HLYD FAMILY OF SECRETION PROTEINS"/>
    <property type="match status" value="1"/>
</dbReference>
<feature type="coiled-coil region" evidence="4">
    <location>
        <begin position="58"/>
        <end position="116"/>
    </location>
</feature>
<dbReference type="EMBL" id="JACJJW010000013">
    <property type="protein sequence ID" value="MBM6758351.1"/>
    <property type="molecule type" value="Genomic_DNA"/>
</dbReference>
<proteinExistence type="inferred from homology"/>
<evidence type="ECO:0000259" key="6">
    <source>
        <dbReference type="Pfam" id="PF25967"/>
    </source>
</evidence>
<gene>
    <name evidence="7" type="ORF">H6A31_06590</name>
</gene>
<organism evidence="7 8">
    <name type="scientific">Bacteroides mediterraneensis</name>
    <dbReference type="NCBI Taxonomy" id="1841856"/>
    <lineage>
        <taxon>Bacteria</taxon>
        <taxon>Pseudomonadati</taxon>
        <taxon>Bacteroidota</taxon>
        <taxon>Bacteroidia</taxon>
        <taxon>Bacteroidales</taxon>
        <taxon>Bacteroidaceae</taxon>
        <taxon>Bacteroides</taxon>
    </lineage>
</organism>
<dbReference type="Gene3D" id="2.40.50.100">
    <property type="match status" value="1"/>
</dbReference>
<reference evidence="7 8" key="1">
    <citation type="journal article" date="2021" name="Sci. Rep.">
        <title>The distribution of antibiotic resistance genes in chicken gut microbiota commensals.</title>
        <authorList>
            <person name="Juricova H."/>
            <person name="Matiasovicova J."/>
            <person name="Kubasova T."/>
            <person name="Cejkova D."/>
            <person name="Rychlik I."/>
        </authorList>
    </citation>
    <scope>NUCLEOTIDE SEQUENCE [LARGE SCALE GENOMIC DNA]</scope>
    <source>
        <strain evidence="7 8">An801</strain>
    </source>
</reference>
<evidence type="ECO:0000256" key="3">
    <source>
        <dbReference type="ARBA" id="ARBA00022448"/>
    </source>
</evidence>
<feature type="domain" description="Multidrug resistance protein MdtA-like C-terminal permuted SH3" evidence="6">
    <location>
        <begin position="243"/>
        <end position="298"/>
    </location>
</feature>
<dbReference type="InterPro" id="IPR006143">
    <property type="entry name" value="RND_pump_MFP"/>
</dbReference>
<dbReference type="Gene3D" id="2.40.420.20">
    <property type="match status" value="1"/>
</dbReference>
<evidence type="ECO:0000256" key="4">
    <source>
        <dbReference type="SAM" id="Coils"/>
    </source>
</evidence>
<protein>
    <submittedName>
        <fullName evidence="7">Efflux RND transporter periplasmic adaptor subunit</fullName>
    </submittedName>
</protein>
<comment type="subcellular location">
    <subcellularLocation>
        <location evidence="1">Cell envelope</location>
    </subcellularLocation>
</comment>
<evidence type="ECO:0000256" key="2">
    <source>
        <dbReference type="ARBA" id="ARBA00009477"/>
    </source>
</evidence>
<evidence type="ECO:0000313" key="7">
    <source>
        <dbReference type="EMBL" id="MBM6758351.1"/>
    </source>
</evidence>
<name>A0ABS2EUX5_9BACE</name>
<dbReference type="SUPFAM" id="SSF111369">
    <property type="entry name" value="HlyD-like secretion proteins"/>
    <property type="match status" value="1"/>
</dbReference>
<evidence type="ECO:0000313" key="8">
    <source>
        <dbReference type="Proteomes" id="UP000703295"/>
    </source>
</evidence>
<dbReference type="Proteomes" id="UP000703295">
    <property type="component" value="Unassembled WGS sequence"/>
</dbReference>
<keyword evidence="3" id="KW-0813">Transport</keyword>
<dbReference type="NCBIfam" id="TIGR01730">
    <property type="entry name" value="RND_mfp"/>
    <property type="match status" value="1"/>
</dbReference>
<dbReference type="InterPro" id="IPR058627">
    <property type="entry name" value="MdtA-like_C"/>
</dbReference>